<gene>
    <name evidence="2" type="ORF">J1N35_022167</name>
</gene>
<dbReference type="GO" id="GO:0004523">
    <property type="term" value="F:RNA-DNA hybrid ribonuclease activity"/>
    <property type="evidence" value="ECO:0007669"/>
    <property type="project" value="InterPro"/>
</dbReference>
<proteinExistence type="predicted"/>
<dbReference type="OrthoDB" id="1428651at2759"/>
<protein>
    <recommendedName>
        <fullName evidence="1">RNase H type-1 domain-containing protein</fullName>
    </recommendedName>
</protein>
<feature type="domain" description="RNase H type-1" evidence="1">
    <location>
        <begin position="2"/>
        <end position="72"/>
    </location>
</feature>
<feature type="non-terminal residue" evidence="2">
    <location>
        <position position="1"/>
    </location>
</feature>
<dbReference type="InterPro" id="IPR036397">
    <property type="entry name" value="RNaseH_sf"/>
</dbReference>
<accession>A0A9D3VFW8</accession>
<evidence type="ECO:0000313" key="2">
    <source>
        <dbReference type="EMBL" id="KAH1082406.1"/>
    </source>
</evidence>
<dbReference type="GO" id="GO:0003676">
    <property type="term" value="F:nucleic acid binding"/>
    <property type="evidence" value="ECO:0007669"/>
    <property type="project" value="InterPro"/>
</dbReference>
<sequence length="111" mass="13068">ALIILEELGIQKIVVEGDSLTVKKEVVSAKEDESVNAALIKESKERIKNFESLNFRFVPCSTNRAAHEMAQERKLFDSPMFWIEETLEKMERIAYLDRWRMVREECSRIFE</sequence>
<organism evidence="2 3">
    <name type="scientific">Gossypium stocksii</name>
    <dbReference type="NCBI Taxonomy" id="47602"/>
    <lineage>
        <taxon>Eukaryota</taxon>
        <taxon>Viridiplantae</taxon>
        <taxon>Streptophyta</taxon>
        <taxon>Embryophyta</taxon>
        <taxon>Tracheophyta</taxon>
        <taxon>Spermatophyta</taxon>
        <taxon>Magnoliopsida</taxon>
        <taxon>eudicotyledons</taxon>
        <taxon>Gunneridae</taxon>
        <taxon>Pentapetalae</taxon>
        <taxon>rosids</taxon>
        <taxon>malvids</taxon>
        <taxon>Malvales</taxon>
        <taxon>Malvaceae</taxon>
        <taxon>Malvoideae</taxon>
        <taxon>Gossypium</taxon>
    </lineage>
</organism>
<dbReference type="AlphaFoldDB" id="A0A9D3VFW8"/>
<dbReference type="Gene3D" id="3.30.420.10">
    <property type="entry name" value="Ribonuclease H-like superfamily/Ribonuclease H"/>
    <property type="match status" value="1"/>
</dbReference>
<keyword evidence="3" id="KW-1185">Reference proteome</keyword>
<dbReference type="CDD" id="cd06222">
    <property type="entry name" value="RNase_H_like"/>
    <property type="match status" value="1"/>
</dbReference>
<dbReference type="InterPro" id="IPR044730">
    <property type="entry name" value="RNase_H-like_dom_plant"/>
</dbReference>
<dbReference type="Pfam" id="PF13456">
    <property type="entry name" value="RVT_3"/>
    <property type="match status" value="1"/>
</dbReference>
<evidence type="ECO:0000259" key="1">
    <source>
        <dbReference type="Pfam" id="PF13456"/>
    </source>
</evidence>
<name>A0A9D3VFW8_9ROSI</name>
<reference evidence="2 3" key="1">
    <citation type="journal article" date="2021" name="Plant Biotechnol. J.">
        <title>Multi-omics assisted identification of the key and species-specific regulatory components of drought-tolerant mechanisms in Gossypium stocksii.</title>
        <authorList>
            <person name="Yu D."/>
            <person name="Ke L."/>
            <person name="Zhang D."/>
            <person name="Wu Y."/>
            <person name="Sun Y."/>
            <person name="Mei J."/>
            <person name="Sun J."/>
            <person name="Sun Y."/>
        </authorList>
    </citation>
    <scope>NUCLEOTIDE SEQUENCE [LARGE SCALE GENOMIC DNA]</scope>
    <source>
        <strain evidence="3">cv. E1</strain>
        <tissue evidence="2">Leaf</tissue>
    </source>
</reference>
<dbReference type="InterPro" id="IPR002156">
    <property type="entry name" value="RNaseH_domain"/>
</dbReference>
<comment type="caution">
    <text evidence="2">The sequence shown here is derived from an EMBL/GenBank/DDBJ whole genome shotgun (WGS) entry which is preliminary data.</text>
</comment>
<evidence type="ECO:0000313" key="3">
    <source>
        <dbReference type="Proteomes" id="UP000828251"/>
    </source>
</evidence>
<dbReference type="EMBL" id="JAIQCV010000007">
    <property type="protein sequence ID" value="KAH1082406.1"/>
    <property type="molecule type" value="Genomic_DNA"/>
</dbReference>
<dbReference type="Proteomes" id="UP000828251">
    <property type="component" value="Unassembled WGS sequence"/>
</dbReference>